<reference evidence="2 3" key="1">
    <citation type="submission" date="2019-06" db="EMBL/GenBank/DDBJ databases">
        <title>Sequencing the genomes of 1000 actinobacteria strains.</title>
        <authorList>
            <person name="Klenk H.-P."/>
        </authorList>
    </citation>
    <scope>NUCLEOTIDE SEQUENCE [LARGE SCALE GENOMIC DNA]</scope>
    <source>
        <strain evidence="2 3">DSM 102200</strain>
    </source>
</reference>
<evidence type="ECO:0000313" key="2">
    <source>
        <dbReference type="EMBL" id="TQL96612.1"/>
    </source>
</evidence>
<dbReference type="Gene3D" id="3.40.50.300">
    <property type="entry name" value="P-loop containing nucleotide triphosphate hydrolases"/>
    <property type="match status" value="1"/>
</dbReference>
<protein>
    <recommendedName>
        <fullName evidence="4">NB-ARC domain-containing protein</fullName>
    </recommendedName>
</protein>
<dbReference type="SUPFAM" id="SSF52540">
    <property type="entry name" value="P-loop containing nucleoside triphosphate hydrolases"/>
    <property type="match status" value="1"/>
</dbReference>
<dbReference type="AlphaFoldDB" id="A0A543CHN0"/>
<feature type="compositionally biased region" description="Basic and acidic residues" evidence="1">
    <location>
        <begin position="1"/>
        <end position="10"/>
    </location>
</feature>
<accession>A0A543CHN0</accession>
<sequence length="373" mass="39255">MTGLTGDHRPRACWPGRSSAPVPGPRVDTFVPFNASAGQISAQAADELIATREQMVNAAIGCLRLAGPIQTEQLVAFGGLNIAAALLELASAHDAAAFEYLELAARALASAVTATSFQNRPADHEPESVAFLAAVLILRARLIMLDAATAGEKTISLITLGDTRRRAQIGPELSVQASAIGDVHINLHVPQLPPPPRQLPPPRPLTRPLAKAAVQALHALLKEHQRMDPSLPLVLVLTGPAGAGMSTAALTFLHELAATADHEPAALYTDLHHTPVDQPPADPGQVLGQWLHDLGVPADQMPTETAERSAWYRSRTQDGPLVLIDGAVSAAQVRPLLPSGPSITVITSRAVLAGLVMNGARILPFTPTTEDNQ</sequence>
<evidence type="ECO:0008006" key="4">
    <source>
        <dbReference type="Google" id="ProtNLM"/>
    </source>
</evidence>
<keyword evidence="3" id="KW-1185">Reference proteome</keyword>
<name>A0A543CHN0_9ACTN</name>
<feature type="region of interest" description="Disordered" evidence="1">
    <location>
        <begin position="1"/>
        <end position="20"/>
    </location>
</feature>
<organism evidence="2 3">
    <name type="scientific">Actinoallomurus bryophytorum</name>
    <dbReference type="NCBI Taxonomy" id="1490222"/>
    <lineage>
        <taxon>Bacteria</taxon>
        <taxon>Bacillati</taxon>
        <taxon>Actinomycetota</taxon>
        <taxon>Actinomycetes</taxon>
        <taxon>Streptosporangiales</taxon>
        <taxon>Thermomonosporaceae</taxon>
        <taxon>Actinoallomurus</taxon>
    </lineage>
</organism>
<dbReference type="InterPro" id="IPR027417">
    <property type="entry name" value="P-loop_NTPase"/>
</dbReference>
<comment type="caution">
    <text evidence="2">The sequence shown here is derived from an EMBL/GenBank/DDBJ whole genome shotgun (WGS) entry which is preliminary data.</text>
</comment>
<dbReference type="EMBL" id="VFOZ01000001">
    <property type="protein sequence ID" value="TQL96612.1"/>
    <property type="molecule type" value="Genomic_DNA"/>
</dbReference>
<dbReference type="Proteomes" id="UP000316096">
    <property type="component" value="Unassembled WGS sequence"/>
</dbReference>
<evidence type="ECO:0000256" key="1">
    <source>
        <dbReference type="SAM" id="MobiDB-lite"/>
    </source>
</evidence>
<evidence type="ECO:0000313" key="3">
    <source>
        <dbReference type="Proteomes" id="UP000316096"/>
    </source>
</evidence>
<proteinExistence type="predicted"/>
<gene>
    <name evidence="2" type="ORF">FB559_2151</name>
</gene>